<proteinExistence type="inferred from homology"/>
<evidence type="ECO:0000256" key="1">
    <source>
        <dbReference type="ARBA" id="ARBA00009820"/>
    </source>
</evidence>
<dbReference type="Gene3D" id="2.120.10.30">
    <property type="entry name" value="TolB, C-terminal domain"/>
    <property type="match status" value="2"/>
</dbReference>
<sequence>MRRAPALALLAAIMCGAAVPPALAADSDAPPGSPPNWLPNEPWVNELWLPFDEERLPAALGLTRGEIFSWIRNDGSHTLAQLARRRNIGVDALAARLVASRTGLSAPQRARVRSYSRRVVTQGHLAQHLLFHALHQTAIPERARAIFGTPTAKAYGRLRVAEVSPLDIGELHGVTRVEMRRRTSAALRAAQQRGVRARIVTPAQAKLQVDRQLGQIPRWLGQGRYNGPPPSVGGKSIGFRADVAKKPSITADGTHVIFDGYRAHIPTAERLGEIHVVGRRLGSLATFAVSPASDPGSKKPHAAYNAIVAPGGRWVAFETAESTYPLAKRVGAMSVLVRDLQTGRVQRVHDLGRPKGAPRRSAYNPTLSADGQLVAFEATDAGVGGAAPTNGVWLADRAAGLQRLITTGGTGAAFRPNLSADGTTIAWTAAPPGSEGRSEVFLRRLAGGEPEIASRASGPDGAVADADAFDAVLSADGAVVAFASQAANLGRGGRRARIYARDRRSHETTILSTDAHGPAGQPAISGDGRFVAWTTRRVARDGRLRARVWRHDRQTGTTSLVSRRTGPRGAAVGGASTQPALSGDGAKVAFTATADVTGTKPAGLAGVYVRDLERGTTTLVSTHAANPSRRSVRGRAATSRFPVTVSTENLVCHLDD</sequence>
<name>A0A6J4SLT3_9ACTN</name>
<keyword evidence="3" id="KW-0732">Signal</keyword>
<evidence type="ECO:0000256" key="3">
    <source>
        <dbReference type="SAM" id="SignalP"/>
    </source>
</evidence>
<evidence type="ECO:0008006" key="5">
    <source>
        <dbReference type="Google" id="ProtNLM"/>
    </source>
</evidence>
<gene>
    <name evidence="4" type="ORF">AVDCRST_MAG53-1990</name>
</gene>
<dbReference type="AlphaFoldDB" id="A0A6J4SLT3"/>
<dbReference type="PANTHER" id="PTHR36842">
    <property type="entry name" value="PROTEIN TOLB HOMOLOG"/>
    <property type="match status" value="1"/>
</dbReference>
<accession>A0A6J4SLT3</accession>
<dbReference type="InterPro" id="IPR011042">
    <property type="entry name" value="6-blade_b-propeller_TolB-like"/>
</dbReference>
<dbReference type="SUPFAM" id="SSF82171">
    <property type="entry name" value="DPP6 N-terminal domain-like"/>
    <property type="match status" value="1"/>
</dbReference>
<dbReference type="Pfam" id="PF07676">
    <property type="entry name" value="PD40"/>
    <property type="match status" value="1"/>
</dbReference>
<feature type="signal peptide" evidence="3">
    <location>
        <begin position="1"/>
        <end position="24"/>
    </location>
</feature>
<dbReference type="EMBL" id="CADCVR010000066">
    <property type="protein sequence ID" value="CAA9502549.1"/>
    <property type="molecule type" value="Genomic_DNA"/>
</dbReference>
<dbReference type="InterPro" id="IPR011659">
    <property type="entry name" value="WD40"/>
</dbReference>
<evidence type="ECO:0000313" key="4">
    <source>
        <dbReference type="EMBL" id="CAA9502549.1"/>
    </source>
</evidence>
<reference evidence="4" key="1">
    <citation type="submission" date="2020-02" db="EMBL/GenBank/DDBJ databases">
        <authorList>
            <person name="Meier V. D."/>
        </authorList>
    </citation>
    <scope>NUCLEOTIDE SEQUENCE</scope>
    <source>
        <strain evidence="4">AVDCRST_MAG53</strain>
    </source>
</reference>
<protein>
    <recommendedName>
        <fullName evidence="5">TolB protein, periplasmic protein involved in the tonb-independent uptake of group A colicins</fullName>
    </recommendedName>
</protein>
<evidence type="ECO:0000256" key="2">
    <source>
        <dbReference type="SAM" id="MobiDB-lite"/>
    </source>
</evidence>
<dbReference type="PANTHER" id="PTHR36842:SF1">
    <property type="entry name" value="PROTEIN TOLB"/>
    <property type="match status" value="1"/>
</dbReference>
<organism evidence="4">
    <name type="scientific">uncultured Solirubrobacteraceae bacterium</name>
    <dbReference type="NCBI Taxonomy" id="1162706"/>
    <lineage>
        <taxon>Bacteria</taxon>
        <taxon>Bacillati</taxon>
        <taxon>Actinomycetota</taxon>
        <taxon>Thermoleophilia</taxon>
        <taxon>Solirubrobacterales</taxon>
        <taxon>Solirubrobacteraceae</taxon>
        <taxon>environmental samples</taxon>
    </lineage>
</organism>
<comment type="similarity">
    <text evidence="1">Belongs to the TolB family.</text>
</comment>
<feature type="chain" id="PRO_5026723692" description="TolB protein, periplasmic protein involved in the tonb-independent uptake of group A colicins" evidence="3">
    <location>
        <begin position="25"/>
        <end position="656"/>
    </location>
</feature>
<feature type="region of interest" description="Disordered" evidence="2">
    <location>
        <begin position="555"/>
        <end position="577"/>
    </location>
</feature>